<name>A0A0G4IJD8_PLABS</name>
<evidence type="ECO:0000256" key="5">
    <source>
        <dbReference type="ARBA" id="ARBA00023163"/>
    </source>
</evidence>
<evidence type="ECO:0000313" key="9">
    <source>
        <dbReference type="EMBL" id="CEO95197.1"/>
    </source>
</evidence>
<feature type="domain" description="SURP motif" evidence="8">
    <location>
        <begin position="212"/>
        <end position="254"/>
    </location>
</feature>
<keyword evidence="6" id="KW-0508">mRNA splicing</keyword>
<keyword evidence="1" id="KW-0507">mRNA processing</keyword>
<dbReference type="GO" id="GO:0003723">
    <property type="term" value="F:RNA binding"/>
    <property type="evidence" value="ECO:0007669"/>
    <property type="project" value="UniProtKB-KW"/>
</dbReference>
<accession>A0A0G4IJD8</accession>
<gene>
    <name evidence="9" type="ORF">PBRA_003963</name>
</gene>
<dbReference type="Pfam" id="PF09750">
    <property type="entry name" value="DRY_EERY"/>
    <property type="match status" value="1"/>
</dbReference>
<evidence type="ECO:0000256" key="2">
    <source>
        <dbReference type="ARBA" id="ARBA00022737"/>
    </source>
</evidence>
<dbReference type="STRING" id="37360.A0A0G4IJD8"/>
<dbReference type="PANTHER" id="PTHR13161">
    <property type="entry name" value="SPLICING FACTOR SUPPRESSOR OF WHITE APRICOT"/>
    <property type="match status" value="1"/>
</dbReference>
<evidence type="ECO:0000259" key="8">
    <source>
        <dbReference type="PROSITE" id="PS50128"/>
    </source>
</evidence>
<keyword evidence="4" id="KW-0805">Transcription regulation</keyword>
<evidence type="ECO:0000256" key="6">
    <source>
        <dbReference type="ARBA" id="ARBA00023187"/>
    </source>
</evidence>
<protein>
    <recommendedName>
        <fullName evidence="8">SURP motif domain-containing protein</fullName>
    </recommendedName>
</protein>
<dbReference type="Pfam" id="PF01805">
    <property type="entry name" value="Surp"/>
    <property type="match status" value="1"/>
</dbReference>
<dbReference type="PANTHER" id="PTHR13161:SF15">
    <property type="entry name" value="SPLICING FACTOR, SUPPRESSOR OF WHITE-APRICOT HOMOLOG"/>
    <property type="match status" value="1"/>
</dbReference>
<evidence type="ECO:0000256" key="7">
    <source>
        <dbReference type="SAM" id="MobiDB-lite"/>
    </source>
</evidence>
<reference evidence="9 10" key="1">
    <citation type="submission" date="2015-02" db="EMBL/GenBank/DDBJ databases">
        <authorList>
            <person name="Chooi Y.-H."/>
        </authorList>
    </citation>
    <scope>NUCLEOTIDE SEQUENCE [LARGE SCALE GENOMIC DNA]</scope>
    <source>
        <strain evidence="9">E3</strain>
    </source>
</reference>
<feature type="region of interest" description="Disordered" evidence="7">
    <location>
        <begin position="272"/>
        <end position="306"/>
    </location>
</feature>
<dbReference type="OrthoDB" id="5836667at2759"/>
<dbReference type="Gene3D" id="1.10.10.790">
    <property type="entry name" value="Surp module"/>
    <property type="match status" value="1"/>
</dbReference>
<dbReference type="SUPFAM" id="SSF109905">
    <property type="entry name" value="Surp module (SWAP domain)"/>
    <property type="match status" value="1"/>
</dbReference>
<evidence type="ECO:0000256" key="1">
    <source>
        <dbReference type="ARBA" id="ARBA00022664"/>
    </source>
</evidence>
<proteinExistence type="predicted"/>
<dbReference type="EMBL" id="CDSF01000013">
    <property type="protein sequence ID" value="CEO95197.1"/>
    <property type="molecule type" value="Genomic_DNA"/>
</dbReference>
<dbReference type="PROSITE" id="PS50128">
    <property type="entry name" value="SURP"/>
    <property type="match status" value="1"/>
</dbReference>
<keyword evidence="3" id="KW-0694">RNA-binding</keyword>
<dbReference type="InterPro" id="IPR000061">
    <property type="entry name" value="Surp"/>
</dbReference>
<evidence type="ECO:0000256" key="4">
    <source>
        <dbReference type="ARBA" id="ARBA00023015"/>
    </source>
</evidence>
<dbReference type="InterPro" id="IPR040397">
    <property type="entry name" value="SWAP"/>
</dbReference>
<evidence type="ECO:0000256" key="3">
    <source>
        <dbReference type="ARBA" id="ARBA00022884"/>
    </source>
</evidence>
<dbReference type="SMART" id="SM00648">
    <property type="entry name" value="SWAP"/>
    <property type="match status" value="1"/>
</dbReference>
<dbReference type="InterPro" id="IPR035967">
    <property type="entry name" value="SWAP/Surp_sf"/>
</dbReference>
<sequence>MASGIRRVGAEGHASDDDVDVVVADEQVRDGFCVVGRPVRLVPPTDDADSFKLVMSERYLLPVSGNDEELADRYDARHLLDTSVLVAIDRFNADRPRVPADSEEESIYVQDGPGDIVMTEADIDQLQTERYIDLLIHKRARQEVNQGFDDAMRAFKRRQTVSERTLAQCRPPVQHECIREEHRATNSERFRPSFIVPSHITTLPESLEVHSLIEKTAKFARTNVPQAEVLLKIRQDHNPKFRFLLADDNLNPYYEYLKKTGVVHDPSSCRRLVSNYDSDDEQDPPAPAALPPTDAGSSASLPQSEIRRLRALVDARRRT</sequence>
<keyword evidence="2" id="KW-0677">Repeat</keyword>
<dbReference type="GO" id="GO:0000395">
    <property type="term" value="P:mRNA 5'-splice site recognition"/>
    <property type="evidence" value="ECO:0007669"/>
    <property type="project" value="TreeGrafter"/>
</dbReference>
<keyword evidence="10" id="KW-1185">Reference proteome</keyword>
<dbReference type="Proteomes" id="UP000039324">
    <property type="component" value="Unassembled WGS sequence"/>
</dbReference>
<organism evidence="9 10">
    <name type="scientific">Plasmodiophora brassicae</name>
    <name type="common">Clubroot disease agent</name>
    <dbReference type="NCBI Taxonomy" id="37360"/>
    <lineage>
        <taxon>Eukaryota</taxon>
        <taxon>Sar</taxon>
        <taxon>Rhizaria</taxon>
        <taxon>Endomyxa</taxon>
        <taxon>Phytomyxea</taxon>
        <taxon>Plasmodiophorida</taxon>
        <taxon>Plasmodiophoridae</taxon>
        <taxon>Plasmodiophora</taxon>
    </lineage>
</organism>
<evidence type="ECO:0000313" key="10">
    <source>
        <dbReference type="Proteomes" id="UP000039324"/>
    </source>
</evidence>
<dbReference type="InterPro" id="IPR019147">
    <property type="entry name" value="SWAP_N_domain"/>
</dbReference>
<keyword evidence="5" id="KW-0804">Transcription</keyword>
<dbReference type="AlphaFoldDB" id="A0A0G4IJD8"/>